<accession>A0AAD7FIA9</accession>
<keyword evidence="2" id="KW-1185">Reference proteome</keyword>
<reference evidence="1" key="1">
    <citation type="submission" date="2023-03" db="EMBL/GenBank/DDBJ databases">
        <title>Massive genome expansion in bonnet fungi (Mycena s.s.) driven by repeated elements and novel gene families across ecological guilds.</title>
        <authorList>
            <consortium name="Lawrence Berkeley National Laboratory"/>
            <person name="Harder C.B."/>
            <person name="Miyauchi S."/>
            <person name="Viragh M."/>
            <person name="Kuo A."/>
            <person name="Thoen E."/>
            <person name="Andreopoulos B."/>
            <person name="Lu D."/>
            <person name="Skrede I."/>
            <person name="Drula E."/>
            <person name="Henrissat B."/>
            <person name="Morin E."/>
            <person name="Kohler A."/>
            <person name="Barry K."/>
            <person name="LaButti K."/>
            <person name="Morin E."/>
            <person name="Salamov A."/>
            <person name="Lipzen A."/>
            <person name="Mereny Z."/>
            <person name="Hegedus B."/>
            <person name="Baldrian P."/>
            <person name="Stursova M."/>
            <person name="Weitz H."/>
            <person name="Taylor A."/>
            <person name="Grigoriev I.V."/>
            <person name="Nagy L.G."/>
            <person name="Martin F."/>
            <person name="Kauserud H."/>
        </authorList>
    </citation>
    <scope>NUCLEOTIDE SEQUENCE</scope>
    <source>
        <strain evidence="1">9284</strain>
    </source>
</reference>
<sequence length="121" mass="13307">MRISSRPILVANIARPPGLYDNYLMFRHSVFLLDGRLAVPSVHVWASWLLPRRPPDPNGPAPGVSTIPLLTHTCLLFALLAAYASKTAPEPLIRIRSPFTMTSESFSVSDGLRLSPSRDGQ</sequence>
<dbReference type="AlphaFoldDB" id="A0AAD7FIA9"/>
<dbReference type="Proteomes" id="UP001221142">
    <property type="component" value="Unassembled WGS sequence"/>
</dbReference>
<protein>
    <submittedName>
        <fullName evidence="1">Uncharacterized protein</fullName>
    </submittedName>
</protein>
<evidence type="ECO:0000313" key="2">
    <source>
        <dbReference type="Proteomes" id="UP001221142"/>
    </source>
</evidence>
<evidence type="ECO:0000313" key="1">
    <source>
        <dbReference type="EMBL" id="KAJ7625871.1"/>
    </source>
</evidence>
<name>A0AAD7FIA9_9AGAR</name>
<proteinExistence type="predicted"/>
<organism evidence="1 2">
    <name type="scientific">Roridomyces roridus</name>
    <dbReference type="NCBI Taxonomy" id="1738132"/>
    <lineage>
        <taxon>Eukaryota</taxon>
        <taxon>Fungi</taxon>
        <taxon>Dikarya</taxon>
        <taxon>Basidiomycota</taxon>
        <taxon>Agaricomycotina</taxon>
        <taxon>Agaricomycetes</taxon>
        <taxon>Agaricomycetidae</taxon>
        <taxon>Agaricales</taxon>
        <taxon>Marasmiineae</taxon>
        <taxon>Mycenaceae</taxon>
        <taxon>Roridomyces</taxon>
    </lineage>
</organism>
<comment type="caution">
    <text evidence="1">The sequence shown here is derived from an EMBL/GenBank/DDBJ whole genome shotgun (WGS) entry which is preliminary data.</text>
</comment>
<gene>
    <name evidence="1" type="ORF">FB45DRAFT_1030199</name>
</gene>
<dbReference type="EMBL" id="JARKIF010000012">
    <property type="protein sequence ID" value="KAJ7625871.1"/>
    <property type="molecule type" value="Genomic_DNA"/>
</dbReference>